<evidence type="ECO:0000259" key="3">
    <source>
        <dbReference type="PROSITE" id="PS51462"/>
    </source>
</evidence>
<dbReference type="Pfam" id="PF00293">
    <property type="entry name" value="NUDIX"/>
    <property type="match status" value="1"/>
</dbReference>
<dbReference type="InterPro" id="IPR020084">
    <property type="entry name" value="NUDIX_hydrolase_CS"/>
</dbReference>
<dbReference type="Gene3D" id="3.90.79.10">
    <property type="entry name" value="Nucleoside Triphosphate Pyrophosphohydrolase"/>
    <property type="match status" value="1"/>
</dbReference>
<dbReference type="EMBL" id="SLYC01000005">
    <property type="protein sequence ID" value="TCQ05186.1"/>
    <property type="molecule type" value="Genomic_DNA"/>
</dbReference>
<organism evidence="4 5">
    <name type="scientific">Serpentinicella alkaliphila</name>
    <dbReference type="NCBI Taxonomy" id="1734049"/>
    <lineage>
        <taxon>Bacteria</taxon>
        <taxon>Bacillati</taxon>
        <taxon>Bacillota</taxon>
        <taxon>Clostridia</taxon>
        <taxon>Peptostreptococcales</taxon>
        <taxon>Natronincolaceae</taxon>
        <taxon>Serpentinicella</taxon>
    </lineage>
</organism>
<dbReference type="PROSITE" id="PS51462">
    <property type="entry name" value="NUDIX"/>
    <property type="match status" value="1"/>
</dbReference>
<dbReference type="Proteomes" id="UP000295504">
    <property type="component" value="Unassembled WGS sequence"/>
</dbReference>
<dbReference type="OrthoDB" id="511483at2"/>
<keyword evidence="5" id="KW-1185">Reference proteome</keyword>
<dbReference type="RefSeq" id="WP_132847659.1">
    <property type="nucleotide sequence ID" value="NZ_CP058648.1"/>
</dbReference>
<dbReference type="SUPFAM" id="SSF55811">
    <property type="entry name" value="Nudix"/>
    <property type="match status" value="1"/>
</dbReference>
<comment type="cofactor">
    <cofactor evidence="1">
        <name>Mg(2+)</name>
        <dbReference type="ChEBI" id="CHEBI:18420"/>
    </cofactor>
</comment>
<gene>
    <name evidence="4" type="ORF">EDD79_10051</name>
</gene>
<dbReference type="AlphaFoldDB" id="A0A4R2TQN8"/>
<dbReference type="PROSITE" id="PS00893">
    <property type="entry name" value="NUDIX_BOX"/>
    <property type="match status" value="1"/>
</dbReference>
<protein>
    <submittedName>
        <fullName evidence="4">NUDIX domain-containing protein</fullName>
    </submittedName>
</protein>
<feature type="domain" description="Nudix hydrolase" evidence="3">
    <location>
        <begin position="20"/>
        <end position="93"/>
    </location>
</feature>
<evidence type="ECO:0000313" key="4">
    <source>
        <dbReference type="EMBL" id="TCQ05186.1"/>
    </source>
</evidence>
<proteinExistence type="predicted"/>
<dbReference type="InterPro" id="IPR000086">
    <property type="entry name" value="NUDIX_hydrolase_dom"/>
</dbReference>
<evidence type="ECO:0000313" key="5">
    <source>
        <dbReference type="Proteomes" id="UP000295504"/>
    </source>
</evidence>
<dbReference type="PANTHER" id="PTHR43046:SF15">
    <property type="entry name" value="MUTT_NUDIX FAMILY PROTEIN"/>
    <property type="match status" value="1"/>
</dbReference>
<dbReference type="PANTHER" id="PTHR43046">
    <property type="entry name" value="GDP-MANNOSE MANNOSYL HYDROLASE"/>
    <property type="match status" value="1"/>
</dbReference>
<dbReference type="InterPro" id="IPR015797">
    <property type="entry name" value="NUDIX_hydrolase-like_dom_sf"/>
</dbReference>
<dbReference type="GO" id="GO:0016787">
    <property type="term" value="F:hydrolase activity"/>
    <property type="evidence" value="ECO:0007669"/>
    <property type="project" value="UniProtKB-KW"/>
</dbReference>
<evidence type="ECO:0000256" key="1">
    <source>
        <dbReference type="ARBA" id="ARBA00001946"/>
    </source>
</evidence>
<keyword evidence="2" id="KW-0378">Hydrolase</keyword>
<evidence type="ECO:0000256" key="2">
    <source>
        <dbReference type="ARBA" id="ARBA00022801"/>
    </source>
</evidence>
<name>A0A4R2TQN8_9FIRM</name>
<dbReference type="CDD" id="cd02883">
    <property type="entry name" value="NUDIX_Hydrolase"/>
    <property type="match status" value="1"/>
</dbReference>
<accession>A0A4R2TQN8</accession>
<comment type="caution">
    <text evidence="4">The sequence shown here is derived from an EMBL/GenBank/DDBJ whole genome shotgun (WGS) entry which is preliminary data.</text>
</comment>
<reference evidence="4 5" key="1">
    <citation type="submission" date="2019-03" db="EMBL/GenBank/DDBJ databases">
        <title>Genomic Encyclopedia of Type Strains, Phase IV (KMG-IV): sequencing the most valuable type-strain genomes for metagenomic binning, comparative biology and taxonomic classification.</title>
        <authorList>
            <person name="Goeker M."/>
        </authorList>
    </citation>
    <scope>NUCLEOTIDE SEQUENCE [LARGE SCALE GENOMIC DNA]</scope>
    <source>
        <strain evidence="4 5">DSM 100013</strain>
    </source>
</reference>
<sequence length="93" mass="10637">MRLIEKIVHKSLEKLDGRVSKRITARGIILKDSKILLQYTKRYNDYSFPGGGVDPDEDLIRGLKRELEEETGATNIQIIDELCKAFHNSSYGK</sequence>